<keyword evidence="1 2" id="KW-0694">RNA-binding</keyword>
<dbReference type="InterPro" id="IPR000504">
    <property type="entry name" value="RRM_dom"/>
</dbReference>
<proteinExistence type="predicted"/>
<accession>A0ABP1BLU0</accession>
<keyword evidence="6" id="KW-1185">Reference proteome</keyword>
<protein>
    <recommendedName>
        <fullName evidence="4">RRM domain-containing protein</fullName>
    </recommendedName>
</protein>
<dbReference type="Gene3D" id="3.30.70.330">
    <property type="match status" value="1"/>
</dbReference>
<evidence type="ECO:0000256" key="2">
    <source>
        <dbReference type="PROSITE-ProRule" id="PRU00176"/>
    </source>
</evidence>
<dbReference type="Pfam" id="PF00076">
    <property type="entry name" value="RRM_1"/>
    <property type="match status" value="1"/>
</dbReference>
<sequence>MDVANSIYVGGLAYDSKEDVVKSAFLEYGEVVSVKIVYDRGSGESRGFGFVTFTNPRAALNAIREMNGNQIAGRTVRVNEVRKNRPLGFRDRESGDRDIRTDRDGRDRSRRRPSPPSPRSGRARSPVQQRSRSPRAAGASPARYQSPVTRHRTRSPRSSPSPQSSDAAERTEEASREAVAAPQEVSSRATAKDKKDDLKGLRDELARASENRKVLEDKVGSLKGTVERAEQTIALLHSKAQKLEDSLANARQVAAQRHNHLKKLQSGVHQYKTCFERLASSEKEIKALATATLDTEGHGMRVDDEEGDALFTNGGVRASGEVGAAA</sequence>
<feature type="domain" description="RRM" evidence="4">
    <location>
        <begin position="5"/>
        <end position="83"/>
    </location>
</feature>
<dbReference type="EMBL" id="OZ023706">
    <property type="protein sequence ID" value="CAK9876247.1"/>
    <property type="molecule type" value="Genomic_DNA"/>
</dbReference>
<dbReference type="SUPFAM" id="SSF54928">
    <property type="entry name" value="RNA-binding domain, RBD"/>
    <property type="match status" value="1"/>
</dbReference>
<gene>
    <name evidence="5" type="ORF">CSSPJE1EN2_LOCUS18469</name>
</gene>
<name>A0ABP1BLU0_9BRYO</name>
<dbReference type="InterPro" id="IPR052462">
    <property type="entry name" value="SLIRP/GR-RBP-like"/>
</dbReference>
<feature type="region of interest" description="Disordered" evidence="3">
    <location>
        <begin position="83"/>
        <end position="198"/>
    </location>
</feature>
<feature type="compositionally biased region" description="Basic and acidic residues" evidence="3">
    <location>
        <begin position="167"/>
        <end position="176"/>
    </location>
</feature>
<dbReference type="SMART" id="SM00360">
    <property type="entry name" value="RRM"/>
    <property type="match status" value="1"/>
</dbReference>
<feature type="region of interest" description="Disordered" evidence="3">
    <location>
        <begin position="297"/>
        <end position="326"/>
    </location>
</feature>
<feature type="compositionally biased region" description="Basic and acidic residues" evidence="3">
    <location>
        <begin position="83"/>
        <end position="107"/>
    </location>
</feature>
<feature type="compositionally biased region" description="Low complexity" evidence="3">
    <location>
        <begin position="119"/>
        <end position="148"/>
    </location>
</feature>
<evidence type="ECO:0000313" key="5">
    <source>
        <dbReference type="EMBL" id="CAK9876247.1"/>
    </source>
</evidence>
<dbReference type="InterPro" id="IPR012677">
    <property type="entry name" value="Nucleotide-bd_a/b_plait_sf"/>
</dbReference>
<dbReference type="Proteomes" id="UP001497522">
    <property type="component" value="Chromosome 5"/>
</dbReference>
<organism evidence="5 6">
    <name type="scientific">Sphagnum jensenii</name>
    <dbReference type="NCBI Taxonomy" id="128206"/>
    <lineage>
        <taxon>Eukaryota</taxon>
        <taxon>Viridiplantae</taxon>
        <taxon>Streptophyta</taxon>
        <taxon>Embryophyta</taxon>
        <taxon>Bryophyta</taxon>
        <taxon>Sphagnophytina</taxon>
        <taxon>Sphagnopsida</taxon>
        <taxon>Sphagnales</taxon>
        <taxon>Sphagnaceae</taxon>
        <taxon>Sphagnum</taxon>
    </lineage>
</organism>
<feature type="compositionally biased region" description="Low complexity" evidence="3">
    <location>
        <begin position="156"/>
        <end position="165"/>
    </location>
</feature>
<evidence type="ECO:0000256" key="3">
    <source>
        <dbReference type="SAM" id="MobiDB-lite"/>
    </source>
</evidence>
<dbReference type="PROSITE" id="PS50102">
    <property type="entry name" value="RRM"/>
    <property type="match status" value="1"/>
</dbReference>
<evidence type="ECO:0000259" key="4">
    <source>
        <dbReference type="PROSITE" id="PS50102"/>
    </source>
</evidence>
<reference evidence="5" key="1">
    <citation type="submission" date="2024-03" db="EMBL/GenBank/DDBJ databases">
        <authorList>
            <consortium name="ELIXIR-Norway"/>
            <consortium name="Elixir Norway"/>
        </authorList>
    </citation>
    <scope>NUCLEOTIDE SEQUENCE</scope>
</reference>
<evidence type="ECO:0000313" key="6">
    <source>
        <dbReference type="Proteomes" id="UP001497522"/>
    </source>
</evidence>
<evidence type="ECO:0000256" key="1">
    <source>
        <dbReference type="ARBA" id="ARBA00022884"/>
    </source>
</evidence>
<dbReference type="InterPro" id="IPR035979">
    <property type="entry name" value="RBD_domain_sf"/>
</dbReference>
<dbReference type="PANTHER" id="PTHR48027">
    <property type="entry name" value="HETEROGENEOUS NUCLEAR RIBONUCLEOPROTEIN 87F-RELATED"/>
    <property type="match status" value="1"/>
</dbReference>